<dbReference type="Ensembl" id="ENSSDAT00000022084.1">
    <property type="protein sequence ID" value="ENSSDAP00000019313.1"/>
    <property type="gene ID" value="ENSSDAG00000017596.1"/>
</dbReference>
<dbReference type="Gene3D" id="6.10.140.140">
    <property type="match status" value="1"/>
</dbReference>
<organism evidence="2 3">
    <name type="scientific">Spermophilus dauricus</name>
    <name type="common">Daurian ground squirrel</name>
    <dbReference type="NCBI Taxonomy" id="99837"/>
    <lineage>
        <taxon>Eukaryota</taxon>
        <taxon>Metazoa</taxon>
        <taxon>Chordata</taxon>
        <taxon>Craniata</taxon>
        <taxon>Vertebrata</taxon>
        <taxon>Euteleostomi</taxon>
        <taxon>Mammalia</taxon>
        <taxon>Eutheria</taxon>
        <taxon>Euarchontoglires</taxon>
        <taxon>Glires</taxon>
        <taxon>Rodentia</taxon>
        <taxon>Sciuromorpha</taxon>
        <taxon>Sciuridae</taxon>
        <taxon>Xerinae</taxon>
        <taxon>Marmotini</taxon>
        <taxon>Spermophilus</taxon>
    </lineage>
</organism>
<dbReference type="GO" id="GO:0006355">
    <property type="term" value="P:regulation of DNA-templated transcription"/>
    <property type="evidence" value="ECO:0007669"/>
    <property type="project" value="InterPro"/>
</dbReference>
<dbReference type="InterPro" id="IPR001909">
    <property type="entry name" value="KRAB"/>
</dbReference>
<feature type="domain" description="KRAB" evidence="1">
    <location>
        <begin position="21"/>
        <end position="75"/>
    </location>
</feature>
<dbReference type="PANTHER" id="PTHR23232">
    <property type="entry name" value="KRAB DOMAIN C2H2 ZINC FINGER"/>
    <property type="match status" value="1"/>
</dbReference>
<evidence type="ECO:0000313" key="2">
    <source>
        <dbReference type="Ensembl" id="ENSSDAP00000019313.1"/>
    </source>
</evidence>
<sequence length="75" mass="8416">GGGNEDSWPRLHFPEASAESLTFGDVTVTFTPLEWIHLDADQQALYRDVVMENYGNLVSVGKDIFLLNSELRHPV</sequence>
<reference evidence="2" key="1">
    <citation type="submission" date="2025-08" db="UniProtKB">
        <authorList>
            <consortium name="Ensembl"/>
        </authorList>
    </citation>
    <scope>IDENTIFICATION</scope>
</reference>
<proteinExistence type="predicted"/>
<reference evidence="2" key="2">
    <citation type="submission" date="2025-09" db="UniProtKB">
        <authorList>
            <consortium name="Ensembl"/>
        </authorList>
    </citation>
    <scope>IDENTIFICATION</scope>
</reference>
<name>A0A8C9QA00_SPEDA</name>
<protein>
    <recommendedName>
        <fullName evidence="1">KRAB domain-containing protein</fullName>
    </recommendedName>
</protein>
<dbReference type="InterPro" id="IPR050169">
    <property type="entry name" value="Krueppel_C2H2_ZnF"/>
</dbReference>
<dbReference type="SUPFAM" id="SSF109640">
    <property type="entry name" value="KRAB domain (Kruppel-associated box)"/>
    <property type="match status" value="1"/>
</dbReference>
<dbReference type="Proteomes" id="UP000694422">
    <property type="component" value="Unplaced"/>
</dbReference>
<dbReference type="CDD" id="cd07765">
    <property type="entry name" value="KRAB_A-box"/>
    <property type="match status" value="1"/>
</dbReference>
<evidence type="ECO:0000313" key="3">
    <source>
        <dbReference type="Proteomes" id="UP000694422"/>
    </source>
</evidence>
<dbReference type="Pfam" id="PF01352">
    <property type="entry name" value="KRAB"/>
    <property type="match status" value="1"/>
</dbReference>
<dbReference type="InterPro" id="IPR036051">
    <property type="entry name" value="KRAB_dom_sf"/>
</dbReference>
<dbReference type="AlphaFoldDB" id="A0A8C9QA00"/>
<dbReference type="PANTHER" id="PTHR23232:SF142">
    <property type="entry name" value="GASTRULA ZINC FINGER PROTEIN XLCGF57.1-LIKE-RELATED"/>
    <property type="match status" value="1"/>
</dbReference>
<accession>A0A8C9QA00</accession>
<evidence type="ECO:0000259" key="1">
    <source>
        <dbReference type="PROSITE" id="PS50805"/>
    </source>
</evidence>
<dbReference type="PROSITE" id="PS50805">
    <property type="entry name" value="KRAB"/>
    <property type="match status" value="1"/>
</dbReference>
<dbReference type="SMART" id="SM00349">
    <property type="entry name" value="KRAB"/>
    <property type="match status" value="1"/>
</dbReference>
<keyword evidence="3" id="KW-1185">Reference proteome</keyword>